<evidence type="ECO:0000313" key="2">
    <source>
        <dbReference type="Proteomes" id="UP000087766"/>
    </source>
</evidence>
<dbReference type="PANTHER" id="PTHR34207">
    <property type="entry name" value="PROTEIN BIC1"/>
    <property type="match status" value="1"/>
</dbReference>
<feature type="region of interest" description="Disordered" evidence="1">
    <location>
        <begin position="1"/>
        <end position="97"/>
    </location>
</feature>
<sequence length="195" mass="22041">MAHRSSAESNDQIPSKNLKTPHPSKDIIINMEEEEEQQQQQDPLFSLTKVNHDGIHRDKEDPSASKSLLCEEEKMALQEAAKESSITEGLEEDDSGRERLKRHRVEVAGRVWIPDMWGQEDLLKDWIDCTAFDAPLLPSKISTAREALVQDCTRPNASGLRIDNRDLDFNDLSLNNSTTVEVQNTPTFADTEKSI</sequence>
<evidence type="ECO:0000256" key="1">
    <source>
        <dbReference type="SAM" id="MobiDB-lite"/>
    </source>
</evidence>
<dbReference type="KEGG" id="vra:106757645"/>
<dbReference type="GeneID" id="106757645"/>
<protein>
    <submittedName>
        <fullName evidence="3">Protein BIC1</fullName>
    </submittedName>
</protein>
<dbReference type="AlphaFoldDB" id="A0A1S3TQ04"/>
<dbReference type="PANTHER" id="PTHR34207:SF2">
    <property type="entry name" value="PROTEIN BIC1"/>
    <property type="match status" value="1"/>
</dbReference>
<accession>A0A1S3TQ04</accession>
<proteinExistence type="predicted"/>
<dbReference type="Proteomes" id="UP000087766">
    <property type="component" value="Chromosome 3"/>
</dbReference>
<reference evidence="2" key="1">
    <citation type="journal article" date="2014" name="Nat. Commun.">
        <title>Genome sequence of mungbean and insights into evolution within Vigna species.</title>
        <authorList>
            <person name="Kang Y.J."/>
            <person name="Kim S.K."/>
            <person name="Kim M.Y."/>
            <person name="Lestari P."/>
            <person name="Kim K.H."/>
            <person name="Ha B.K."/>
            <person name="Jun T.H."/>
            <person name="Hwang W.J."/>
            <person name="Lee T."/>
            <person name="Lee J."/>
            <person name="Shim S."/>
            <person name="Yoon M.Y."/>
            <person name="Jang Y.E."/>
            <person name="Han K.S."/>
            <person name="Taeprayoon P."/>
            <person name="Yoon N."/>
            <person name="Somta P."/>
            <person name="Tanya P."/>
            <person name="Kim K.S."/>
            <person name="Gwag J.G."/>
            <person name="Moon J.K."/>
            <person name="Lee Y.H."/>
            <person name="Park B.S."/>
            <person name="Bombarely A."/>
            <person name="Doyle J.J."/>
            <person name="Jackson S.A."/>
            <person name="Schafleitner R."/>
            <person name="Srinives P."/>
            <person name="Varshney R.K."/>
            <person name="Lee S.H."/>
        </authorList>
    </citation>
    <scope>NUCLEOTIDE SEQUENCE [LARGE SCALE GENOMIC DNA]</scope>
    <source>
        <strain evidence="2">cv. VC1973A</strain>
    </source>
</reference>
<evidence type="ECO:0000313" key="3">
    <source>
        <dbReference type="RefSeq" id="XP_014495853.1"/>
    </source>
</evidence>
<dbReference type="InterPro" id="IPR040374">
    <property type="entry name" value="BIC"/>
</dbReference>
<keyword evidence="2" id="KW-1185">Reference proteome</keyword>
<feature type="compositionally biased region" description="Polar residues" evidence="1">
    <location>
        <begin position="7"/>
        <end position="18"/>
    </location>
</feature>
<reference evidence="3" key="2">
    <citation type="submission" date="2025-08" db="UniProtKB">
        <authorList>
            <consortium name="RefSeq"/>
        </authorList>
    </citation>
    <scope>IDENTIFICATION</scope>
    <source>
        <tissue evidence="3">Leaf</tissue>
    </source>
</reference>
<dbReference type="GO" id="GO:0009785">
    <property type="term" value="P:blue light signaling pathway"/>
    <property type="evidence" value="ECO:0007669"/>
    <property type="project" value="InterPro"/>
</dbReference>
<dbReference type="RefSeq" id="XP_014495853.1">
    <property type="nucleotide sequence ID" value="XM_014640367.2"/>
</dbReference>
<gene>
    <name evidence="3" type="primary">LOC106757645</name>
</gene>
<organism evidence="2 3">
    <name type="scientific">Vigna radiata var. radiata</name>
    <name type="common">Mung bean</name>
    <name type="synonym">Phaseolus aureus</name>
    <dbReference type="NCBI Taxonomy" id="3916"/>
    <lineage>
        <taxon>Eukaryota</taxon>
        <taxon>Viridiplantae</taxon>
        <taxon>Streptophyta</taxon>
        <taxon>Embryophyta</taxon>
        <taxon>Tracheophyta</taxon>
        <taxon>Spermatophyta</taxon>
        <taxon>Magnoliopsida</taxon>
        <taxon>eudicotyledons</taxon>
        <taxon>Gunneridae</taxon>
        <taxon>Pentapetalae</taxon>
        <taxon>rosids</taxon>
        <taxon>fabids</taxon>
        <taxon>Fabales</taxon>
        <taxon>Fabaceae</taxon>
        <taxon>Papilionoideae</taxon>
        <taxon>50 kb inversion clade</taxon>
        <taxon>NPAAA clade</taxon>
        <taxon>indigoferoid/millettioid clade</taxon>
        <taxon>Phaseoleae</taxon>
        <taxon>Vigna</taxon>
    </lineage>
</organism>
<dbReference type="OrthoDB" id="672067at2759"/>
<dbReference type="STRING" id="3916.A0A1S3TQ04"/>
<name>A0A1S3TQ04_VIGRR</name>
<dbReference type="CDD" id="cd22645">
    <property type="entry name" value="BIC1_CID"/>
    <property type="match status" value="1"/>
</dbReference>
<feature type="compositionally biased region" description="Basic and acidic residues" evidence="1">
    <location>
        <begin position="50"/>
        <end position="82"/>
    </location>
</feature>